<evidence type="ECO:0000313" key="1">
    <source>
        <dbReference type="EMBL" id="EHL03993.1"/>
    </source>
</evidence>
<gene>
    <name evidence="1" type="ORF">HMPREF0322_05280</name>
</gene>
<dbReference type="EMBL" id="AFZX01000139">
    <property type="protein sequence ID" value="EHL03993.1"/>
    <property type="molecule type" value="Genomic_DNA"/>
</dbReference>
<evidence type="ECO:0000313" key="2">
    <source>
        <dbReference type="Proteomes" id="UP000004416"/>
    </source>
</evidence>
<dbReference type="AlphaFoldDB" id="G9XWB3"/>
<organism evidence="1 2">
    <name type="scientific">Desulfitobacterium hafniense DP7</name>
    <dbReference type="NCBI Taxonomy" id="537010"/>
    <lineage>
        <taxon>Bacteria</taxon>
        <taxon>Bacillati</taxon>
        <taxon>Bacillota</taxon>
        <taxon>Clostridia</taxon>
        <taxon>Eubacteriales</taxon>
        <taxon>Desulfitobacteriaceae</taxon>
        <taxon>Desulfitobacterium</taxon>
    </lineage>
</organism>
<proteinExistence type="predicted"/>
<reference evidence="1 2" key="1">
    <citation type="submission" date="2011-08" db="EMBL/GenBank/DDBJ databases">
        <authorList>
            <person name="Weinstock G."/>
            <person name="Sodergren E."/>
            <person name="Clifton S."/>
            <person name="Fulton L."/>
            <person name="Fulton B."/>
            <person name="Courtney L."/>
            <person name="Fronick C."/>
            <person name="Harrison M."/>
            <person name="Strong C."/>
            <person name="Farmer C."/>
            <person name="Delahaunty K."/>
            <person name="Markovic C."/>
            <person name="Hall O."/>
            <person name="Minx P."/>
            <person name="Tomlinson C."/>
            <person name="Mitreva M."/>
            <person name="Hou S."/>
            <person name="Chen J."/>
            <person name="Wollam A."/>
            <person name="Pepin K.H."/>
            <person name="Johnson M."/>
            <person name="Bhonagiri V."/>
            <person name="Zhang X."/>
            <person name="Suruliraj S."/>
            <person name="Warren W."/>
            <person name="Chinwalla A."/>
            <person name="Mardis E.R."/>
            <person name="Wilson R.K."/>
        </authorList>
    </citation>
    <scope>NUCLEOTIDE SEQUENCE [LARGE SCALE GENOMIC DNA]</scope>
    <source>
        <strain evidence="1 2">DP7</strain>
    </source>
</reference>
<accession>G9XWB3</accession>
<comment type="caution">
    <text evidence="1">The sequence shown here is derived from an EMBL/GenBank/DDBJ whole genome shotgun (WGS) entry which is preliminary data.</text>
</comment>
<dbReference type="HOGENOM" id="CLU_1710307_0_0_9"/>
<name>G9XWB3_DESHA</name>
<dbReference type="Proteomes" id="UP000004416">
    <property type="component" value="Unassembled WGS sequence"/>
</dbReference>
<protein>
    <submittedName>
        <fullName evidence="1">Uncharacterized protein</fullName>
    </submittedName>
</protein>
<sequence length="153" mass="17426">MLAPLAEFLSHSMYFQVALFHGKFYRAAIIISRQAVTSCHPCTYIKSRNNKKSPLFLTLMKPLRRGKNSKGDQSLCYSVKETLGFARIMCNCLITVLSYVKMMCNCLITLLSLVKVMCDCVKTVLAFAKVMYHYAKIIRLSWLYSAAFLWGPS</sequence>